<name>A0A1G2FPV0_9BACT</name>
<accession>A0A1G2FPV0</accession>
<proteinExistence type="predicted"/>
<sequence>MNRGKKMEKVEIAVEYFGEKYQVETIVFAEKKIGERVRRCVSGDCPGRVKKEIFTYQLSRFGTIKDQNGNLVSGLSPLYRKIERDMNKIIIEANKVLNSWPDKIRPIDISLPEFQPEGALSLDERLVLCDECISLRQAILEKELIEGEEAMA</sequence>
<dbReference type="AlphaFoldDB" id="A0A1G2FPV0"/>
<organism evidence="1 2">
    <name type="scientific">Candidatus Portnoybacteria bacterium RIFCSPLOWO2_02_FULL_39_11</name>
    <dbReference type="NCBI Taxonomy" id="1802001"/>
    <lineage>
        <taxon>Bacteria</taxon>
        <taxon>Candidatus Portnoyibacteriota</taxon>
    </lineage>
</organism>
<dbReference type="Proteomes" id="UP000177126">
    <property type="component" value="Unassembled WGS sequence"/>
</dbReference>
<reference evidence="1 2" key="1">
    <citation type="journal article" date="2016" name="Nat. Commun.">
        <title>Thousands of microbial genomes shed light on interconnected biogeochemical processes in an aquifer system.</title>
        <authorList>
            <person name="Anantharaman K."/>
            <person name="Brown C.T."/>
            <person name="Hug L.A."/>
            <person name="Sharon I."/>
            <person name="Castelle C.J."/>
            <person name="Probst A.J."/>
            <person name="Thomas B.C."/>
            <person name="Singh A."/>
            <person name="Wilkins M.J."/>
            <person name="Karaoz U."/>
            <person name="Brodie E.L."/>
            <person name="Williams K.H."/>
            <person name="Hubbard S.S."/>
            <person name="Banfield J.F."/>
        </authorList>
    </citation>
    <scope>NUCLEOTIDE SEQUENCE [LARGE SCALE GENOMIC DNA]</scope>
</reference>
<comment type="caution">
    <text evidence="1">The sequence shown here is derived from an EMBL/GenBank/DDBJ whole genome shotgun (WGS) entry which is preliminary data.</text>
</comment>
<dbReference type="EMBL" id="MHNF01000042">
    <property type="protein sequence ID" value="OGZ40053.1"/>
    <property type="molecule type" value="Genomic_DNA"/>
</dbReference>
<evidence type="ECO:0000313" key="2">
    <source>
        <dbReference type="Proteomes" id="UP000177126"/>
    </source>
</evidence>
<protein>
    <submittedName>
        <fullName evidence="1">Uncharacterized protein</fullName>
    </submittedName>
</protein>
<evidence type="ECO:0000313" key="1">
    <source>
        <dbReference type="EMBL" id="OGZ40053.1"/>
    </source>
</evidence>
<gene>
    <name evidence="1" type="ORF">A3B04_03550</name>
</gene>